<keyword evidence="1" id="KW-0732">Signal</keyword>
<organism evidence="3 4">
    <name type="scientific">Caminibacter pacificus</name>
    <dbReference type="NCBI Taxonomy" id="1424653"/>
    <lineage>
        <taxon>Bacteria</taxon>
        <taxon>Pseudomonadati</taxon>
        <taxon>Campylobacterota</taxon>
        <taxon>Epsilonproteobacteria</taxon>
        <taxon>Nautiliales</taxon>
        <taxon>Nautiliaceae</taxon>
        <taxon>Caminibacter</taxon>
    </lineage>
</organism>
<reference evidence="2" key="3">
    <citation type="submission" date="2019-06" db="EMBL/GenBank/DDBJ databases">
        <title>A comparative analysis of the Nautiliaceae.</title>
        <authorList>
            <person name="Grosche A."/>
            <person name="Smedile F."/>
            <person name="Vetriani C."/>
        </authorList>
    </citation>
    <scope>NUCLEOTIDE SEQUENCE</scope>
    <source>
        <strain evidence="2">TB6</strain>
    </source>
</reference>
<gene>
    <name evidence="2" type="ORF">C6V80_02155</name>
    <name evidence="3" type="ORF">EDC58_0997</name>
</gene>
<dbReference type="Proteomes" id="UP000272781">
    <property type="component" value="Unassembled WGS sequence"/>
</dbReference>
<protein>
    <submittedName>
        <fullName evidence="3">Uncharacterized protein</fullName>
    </submittedName>
</protein>
<feature type="signal peptide" evidence="1">
    <location>
        <begin position="1"/>
        <end position="17"/>
    </location>
</feature>
<feature type="chain" id="PRO_5042511611" evidence="1">
    <location>
        <begin position="18"/>
        <end position="452"/>
    </location>
</feature>
<dbReference type="AlphaFoldDB" id="A0AAJ4RCU9"/>
<keyword evidence="5" id="KW-1185">Reference proteome</keyword>
<reference evidence="3 4" key="2">
    <citation type="submission" date="2018-11" db="EMBL/GenBank/DDBJ databases">
        <title>Genomic Encyclopedia of Type Strains, Phase IV (KMG-IV): sequencing the most valuable type-strain genomes for metagenomic binning, comparative biology and taxonomic classification.</title>
        <authorList>
            <person name="Goeker M."/>
        </authorList>
    </citation>
    <scope>NUCLEOTIDE SEQUENCE [LARGE SCALE GENOMIC DNA]</scope>
    <source>
        <strain evidence="3 4">DSM 27783</strain>
    </source>
</reference>
<reference evidence="5" key="1">
    <citation type="submission" date="2018-03" db="EMBL/GenBank/DDBJ databases">
        <title>A comparative analysis of the Nautiliaceae.</title>
        <authorList>
            <person name="Grosche A."/>
            <person name="Smedile F."/>
            <person name="Vetriani C."/>
        </authorList>
    </citation>
    <scope>NUCLEOTIDE SEQUENCE [LARGE SCALE GENOMIC DNA]</scope>
    <source>
        <strain evidence="5">TB6</strain>
    </source>
</reference>
<dbReference type="EMBL" id="RJVK01000002">
    <property type="protein sequence ID" value="ROR40017.1"/>
    <property type="molecule type" value="Genomic_DNA"/>
</dbReference>
<dbReference type="EMBL" id="CP027432">
    <property type="protein sequence ID" value="QCI27808.1"/>
    <property type="molecule type" value="Genomic_DNA"/>
</dbReference>
<sequence length="452" mass="49662">MKKLLLFLLTTSLFALTTNNTFRITFQNLKFQNEHMGLLETSYLFDFGNFYTGLSVYSAITGKRGGFFTGGVNLGYKYPLEKITLDSGLFIGGGGGGHAPQGSGLMLKIYAGALYPLNKNFNLVANLNHIKFKDGEIDSTQLALGVDYNFQDVYFLKPFNGYGYFSKERVFFSPFVLEYIPFDSKTTARTKQKRFSLIGAEIGKYKNENTFYFISTGGAFRGESDGYAEFLFGMGKKFPFLTLKASLGAGGGGEVDTKGGAIYKIEAQKNISFLNISAGYMGSFGGVKAYYLKAAINKNFNFASVGEKYLKIETKKFRISLYSESYLPSNTIRKDDDSKRLDVMNVDLGYFIDENYYAFINAASAYNGGSGGYAVGMFGVGYEKNFFAKIAVGAAGGGRVDVGGGLLAKAIIGYKFKNFSIGIGRIKAFEGRLDTTILDIGIDFDFYKGIVE</sequence>
<evidence type="ECO:0000256" key="1">
    <source>
        <dbReference type="SAM" id="SignalP"/>
    </source>
</evidence>
<name>A0AAJ4RCU9_9BACT</name>
<dbReference type="RefSeq" id="WP_123352401.1">
    <property type="nucleotide sequence ID" value="NZ_CP027432.2"/>
</dbReference>
<evidence type="ECO:0000313" key="5">
    <source>
        <dbReference type="Proteomes" id="UP000298805"/>
    </source>
</evidence>
<proteinExistence type="predicted"/>
<evidence type="ECO:0000313" key="3">
    <source>
        <dbReference type="EMBL" id="ROR40017.1"/>
    </source>
</evidence>
<evidence type="ECO:0000313" key="4">
    <source>
        <dbReference type="Proteomes" id="UP000272781"/>
    </source>
</evidence>
<dbReference type="Proteomes" id="UP000298805">
    <property type="component" value="Chromosome"/>
</dbReference>
<evidence type="ECO:0000313" key="2">
    <source>
        <dbReference type="EMBL" id="QCI27808.1"/>
    </source>
</evidence>
<accession>A0AAJ4RCU9</accession>